<sequence>MAPAQAPPFLTIEHLSEKTLDVPVTPAGLSTAAKAKLVLQSGGRTLAGLVFVWLMIRLVPVNPHLNLAIPIVLMCVMIAAYAWYFKLQLRRIHTAQYPQVQATEALILVVAMFLAIFSVTYYTMSLATPKGFSEPLDQFSAFYFAVTVLATVGFGDITPVSIPARSVAMLQMGFDIAFIAVAVRIVSGTANKVLENRQRSANE</sequence>
<keyword evidence="1" id="KW-0812">Transmembrane</keyword>
<dbReference type="Gene3D" id="1.10.287.70">
    <property type="match status" value="1"/>
</dbReference>
<dbReference type="AlphaFoldDB" id="A0A6J7E8W3"/>
<accession>A0A6J7E8W3</accession>
<dbReference type="InterPro" id="IPR013099">
    <property type="entry name" value="K_chnl_dom"/>
</dbReference>
<organism evidence="3">
    <name type="scientific">freshwater metagenome</name>
    <dbReference type="NCBI Taxonomy" id="449393"/>
    <lineage>
        <taxon>unclassified sequences</taxon>
        <taxon>metagenomes</taxon>
        <taxon>ecological metagenomes</taxon>
    </lineage>
</organism>
<name>A0A6J7E8W3_9ZZZZ</name>
<dbReference type="EMBL" id="CAFBLS010000138">
    <property type="protein sequence ID" value="CAB4879386.1"/>
    <property type="molecule type" value="Genomic_DNA"/>
</dbReference>
<dbReference type="Pfam" id="PF07885">
    <property type="entry name" value="Ion_trans_2"/>
    <property type="match status" value="1"/>
</dbReference>
<keyword evidence="1" id="KW-1133">Transmembrane helix</keyword>
<reference evidence="3" key="1">
    <citation type="submission" date="2020-05" db="EMBL/GenBank/DDBJ databases">
        <authorList>
            <person name="Chiriac C."/>
            <person name="Salcher M."/>
            <person name="Ghai R."/>
            <person name="Kavagutti S V."/>
        </authorList>
    </citation>
    <scope>NUCLEOTIDE SEQUENCE</scope>
</reference>
<evidence type="ECO:0000313" key="3">
    <source>
        <dbReference type="EMBL" id="CAB4879386.1"/>
    </source>
</evidence>
<protein>
    <submittedName>
        <fullName evidence="3">Unannotated protein</fullName>
    </submittedName>
</protein>
<evidence type="ECO:0000256" key="1">
    <source>
        <dbReference type="SAM" id="Phobius"/>
    </source>
</evidence>
<feature type="transmembrane region" description="Helical" evidence="1">
    <location>
        <begin position="136"/>
        <end position="155"/>
    </location>
</feature>
<keyword evidence="1" id="KW-0472">Membrane</keyword>
<dbReference type="SUPFAM" id="SSF81324">
    <property type="entry name" value="Voltage-gated potassium channels"/>
    <property type="match status" value="1"/>
</dbReference>
<evidence type="ECO:0000259" key="2">
    <source>
        <dbReference type="Pfam" id="PF07885"/>
    </source>
</evidence>
<feature type="transmembrane region" description="Helical" evidence="1">
    <location>
        <begin position="105"/>
        <end position="124"/>
    </location>
</feature>
<gene>
    <name evidence="3" type="ORF">UFOPK3402_01159</name>
</gene>
<feature type="domain" description="Potassium channel" evidence="2">
    <location>
        <begin position="110"/>
        <end position="186"/>
    </location>
</feature>
<feature type="transmembrane region" description="Helical" evidence="1">
    <location>
        <begin position="65"/>
        <end position="84"/>
    </location>
</feature>
<proteinExistence type="predicted"/>